<dbReference type="InterPro" id="IPR003344">
    <property type="entry name" value="Big_1_dom"/>
</dbReference>
<dbReference type="InterPro" id="IPR051715">
    <property type="entry name" value="Intimin-Invasin_domain"/>
</dbReference>
<evidence type="ECO:0000256" key="5">
    <source>
        <dbReference type="ARBA" id="ARBA00023237"/>
    </source>
</evidence>
<dbReference type="InterPro" id="IPR013783">
    <property type="entry name" value="Ig-like_fold"/>
</dbReference>
<dbReference type="SMART" id="SM00634">
    <property type="entry name" value="BID_1"/>
    <property type="match status" value="6"/>
</dbReference>
<dbReference type="PANTHER" id="PTHR39576:SF2">
    <property type="entry name" value="ATTACHING AND EFFACING PROTEIN HOMOLOG-RELATED"/>
    <property type="match status" value="1"/>
</dbReference>
<sequence length="1274" mass="133979">MSGLLTSRLIAGWTKASQYSKTLCLPRHGKPDILPKKPFYLVAWLTIICQLFLPLSIAFTPMVMAATTGQPVVIATEPYVLGPGESVSSVAQRLKISPEKLQQLNQFRTFSRPFANLSVGDEIDIPLVTPGPQAKNPAQPAAPATTRPGAKGDPGLFWQRDRSASLADDMSAFGAPQTSAQNGGSATGMARSAINGKVNDAASQWLSRFGTARLQLNVNDDFHLDGSALDLLVPLYDRPKEMLFTQLGARNKDSRNTLNFGLGVRTWQSDWMLGMNAFYDYDLTGDNRRMGMGLEAWRDYLKLSANNYFRLSDWHQSRDFDDYNERPANGYDLRAEAYLPAYPQLGGRLVYEQYRGDQVALFGKDNLQKDPYAVTMGINYTPVNLVTIGADFRQGKGSVSDTTINLQLNYRLGDSWQSQIDPAAVAATRTLAGTRYDLVDRNNDIVLEYQKQQVIRLRLPELLIGHAGDNGAITAQVTTKYGLDRIEWDTAALAAAGGSVSQVGQNVLAITFPPYKMNGGDANIYEISAIAFDIRNNSSNRATTRIEVQPAAAQLTAANLRLENSPARANNIDVINVSALVTDASGNPVAGQTVTFSASNNAVITTVIGTTGADGLATATLTSLTAGTSVVTATLNGNSRTVDATFIADSATAQVAEGNLIVVEDRAFANGSSTNKVEAIVTDAHGNRLAGQQVIFTATNDAVVTTVIGTTGPDGVASATLTSLKAGPSTVTAELASNHSSRQKDVTFIPDTDSARIAAGNLEIIHNDALANDSATNEVRARVTDANGNAIPGQKVTFTVASGAALVTVNDITDENGFATATLKSTKAGPIRVTATLDNRSTQFVDPVFHADPATASITLLNIDGPTSVIANGNDSIRVVATVTDAFGNPLVNQTVDFTNPPGGTAVFAPVNGGLTDDQGHAAVTLTNMVPGLSPVIATLRLNGSTKTVDTTFTLDTTTARIVLIQATTDNSPADGGTANTVMVEVRNAANQLLPGMEVTFTTTNNASPATVTLPTNGAGVATLNLISDTVGPSLVTARLDNGSTDAVNVTFTTNIFINSIAVPLNDATANGEEENEAVVHVVNAAGAAAGNVEVNLEAVGAAGTFRVTSPAGARTDANGNITIRYTYTLAETLTIRATAVDGDSMTNTDSRFTIPDIDVAIIVPAAAYGSGAVVSGTVTILSKVRRTPIGDTQINVQMMQTTTTDPTSPLSPFTAAVSPGNLITTPAGTANLSSTSAGPGENVYFIVTLLNVNEGNGNLSNIPPDPADRLRFY</sequence>
<comment type="similarity">
    <text evidence="2">Belongs to the intimin/invasin family.</text>
</comment>
<dbReference type="Pfam" id="PF11924">
    <property type="entry name" value="IAT_beta"/>
    <property type="match status" value="1"/>
</dbReference>
<dbReference type="InterPro" id="IPR018392">
    <property type="entry name" value="LysM"/>
</dbReference>
<dbReference type="PANTHER" id="PTHR39576">
    <property type="entry name" value="ATTACHING AND EFFACING PROTEIN HOMOLOG-RELATED-RELATED"/>
    <property type="match status" value="1"/>
</dbReference>
<dbReference type="EMBL" id="WUBS01000008">
    <property type="protein sequence ID" value="NDL63680.1"/>
    <property type="molecule type" value="Genomic_DNA"/>
</dbReference>
<dbReference type="SUPFAM" id="SSF49373">
    <property type="entry name" value="Invasin/intimin cell-adhesion fragments"/>
    <property type="match status" value="6"/>
</dbReference>
<evidence type="ECO:0000259" key="9">
    <source>
        <dbReference type="PROSITE" id="PS51782"/>
    </source>
</evidence>
<proteinExistence type="inferred from homology"/>
<keyword evidence="7" id="KW-1133">Transmembrane helix</keyword>
<feature type="domain" description="Big-1" evidence="8">
    <location>
        <begin position="557"/>
        <end position="647"/>
    </location>
</feature>
<dbReference type="AlphaFoldDB" id="A0A845SFR2"/>
<evidence type="ECO:0000256" key="3">
    <source>
        <dbReference type="ARBA" id="ARBA00022737"/>
    </source>
</evidence>
<evidence type="ECO:0000256" key="2">
    <source>
        <dbReference type="ARBA" id="ARBA00010116"/>
    </source>
</evidence>
<keyword evidence="5" id="KW-0998">Cell outer membrane</keyword>
<evidence type="ECO:0000256" key="1">
    <source>
        <dbReference type="ARBA" id="ARBA00004442"/>
    </source>
</evidence>
<dbReference type="InterPro" id="IPR008964">
    <property type="entry name" value="Invasin/intimin_cell_adhesion"/>
</dbReference>
<accession>A0A845SFR2</accession>
<protein>
    <submittedName>
        <fullName evidence="10">LysM peptidoglycan-binding domain-containing protein</fullName>
    </submittedName>
</protein>
<evidence type="ECO:0000256" key="6">
    <source>
        <dbReference type="SAM" id="MobiDB-lite"/>
    </source>
</evidence>
<feature type="region of interest" description="Disordered" evidence="6">
    <location>
        <begin position="130"/>
        <end position="157"/>
    </location>
</feature>
<evidence type="ECO:0000259" key="8">
    <source>
        <dbReference type="PROSITE" id="PS51127"/>
    </source>
</evidence>
<dbReference type="Pfam" id="PF01476">
    <property type="entry name" value="LysM"/>
    <property type="match status" value="1"/>
</dbReference>
<reference evidence="10 11" key="1">
    <citation type="submission" date="2019-12" db="EMBL/GenBank/DDBJ databases">
        <authorList>
            <person name="Lee S.D."/>
        </authorList>
    </citation>
    <scope>NUCLEOTIDE SEQUENCE [LARGE SCALE GENOMIC DNA]</scope>
    <source>
        <strain evidence="10 11">SAP-6</strain>
    </source>
</reference>
<reference evidence="10 11" key="2">
    <citation type="submission" date="2020-02" db="EMBL/GenBank/DDBJ databases">
        <title>The new genus of Enterobacteriales.</title>
        <authorList>
            <person name="Kim I.S."/>
        </authorList>
    </citation>
    <scope>NUCLEOTIDE SEQUENCE [LARGE SCALE GENOMIC DNA]</scope>
    <source>
        <strain evidence="10 11">SAP-6</strain>
    </source>
</reference>
<dbReference type="Gene3D" id="2.40.160.160">
    <property type="entry name" value="Inverse autotransporter, beta-domain"/>
    <property type="match status" value="1"/>
</dbReference>
<evidence type="ECO:0000256" key="7">
    <source>
        <dbReference type="SAM" id="Phobius"/>
    </source>
</evidence>
<dbReference type="PROSITE" id="PS51127">
    <property type="entry name" value="BIG1"/>
    <property type="match status" value="6"/>
</dbReference>
<evidence type="ECO:0000313" key="11">
    <source>
        <dbReference type="Proteomes" id="UP000461443"/>
    </source>
</evidence>
<gene>
    <name evidence="10" type="ORF">GRH90_13090</name>
</gene>
<feature type="compositionally biased region" description="Low complexity" evidence="6">
    <location>
        <begin position="130"/>
        <end position="151"/>
    </location>
</feature>
<keyword evidence="11" id="KW-1185">Reference proteome</keyword>
<feature type="domain" description="Big-1" evidence="8">
    <location>
        <begin position="657"/>
        <end position="749"/>
    </location>
</feature>
<dbReference type="SMART" id="SM00257">
    <property type="entry name" value="LysM"/>
    <property type="match status" value="1"/>
</dbReference>
<feature type="transmembrane region" description="Helical" evidence="7">
    <location>
        <begin position="39"/>
        <end position="64"/>
    </location>
</feature>
<name>A0A845SFR2_9GAMM</name>
<dbReference type="InterPro" id="IPR038177">
    <property type="entry name" value="IAT_beta_sf"/>
</dbReference>
<keyword evidence="7" id="KW-0812">Transmembrane</keyword>
<feature type="domain" description="Big-1" evidence="8">
    <location>
        <begin position="1058"/>
        <end position="1154"/>
    </location>
</feature>
<dbReference type="PRINTS" id="PR01369">
    <property type="entry name" value="INTIMIN"/>
</dbReference>
<feature type="domain" description="Big-1" evidence="8">
    <location>
        <begin position="759"/>
        <end position="848"/>
    </location>
</feature>
<dbReference type="GO" id="GO:0009279">
    <property type="term" value="C:cell outer membrane"/>
    <property type="evidence" value="ECO:0007669"/>
    <property type="project" value="UniProtKB-SubCell"/>
</dbReference>
<feature type="domain" description="LysM" evidence="9">
    <location>
        <begin position="77"/>
        <end position="125"/>
    </location>
</feature>
<feature type="domain" description="Big-1" evidence="8">
    <location>
        <begin position="857"/>
        <end position="954"/>
    </location>
</feature>
<dbReference type="InterPro" id="IPR003535">
    <property type="entry name" value="Intimin/invasin_bac"/>
</dbReference>
<organism evidence="10 11">
    <name type="scientific">Acerihabitans arboris</name>
    <dbReference type="NCBI Taxonomy" id="2691583"/>
    <lineage>
        <taxon>Bacteria</taxon>
        <taxon>Pseudomonadati</taxon>
        <taxon>Pseudomonadota</taxon>
        <taxon>Gammaproteobacteria</taxon>
        <taxon>Enterobacterales</taxon>
        <taxon>Pectobacteriaceae</taxon>
        <taxon>Acerihabitans</taxon>
    </lineage>
</organism>
<dbReference type="GO" id="GO:0007155">
    <property type="term" value="P:cell adhesion"/>
    <property type="evidence" value="ECO:0007669"/>
    <property type="project" value="InterPro"/>
</dbReference>
<comment type="subcellular location">
    <subcellularLocation>
        <location evidence="1">Cell outer membrane</location>
    </subcellularLocation>
</comment>
<dbReference type="InterPro" id="IPR024519">
    <property type="entry name" value="IAT_beta"/>
</dbReference>
<keyword evidence="4 7" id="KW-0472">Membrane</keyword>
<keyword evidence="3" id="KW-0677">Repeat</keyword>
<dbReference type="Proteomes" id="UP000461443">
    <property type="component" value="Unassembled WGS sequence"/>
</dbReference>
<evidence type="ECO:0000256" key="4">
    <source>
        <dbReference type="ARBA" id="ARBA00023136"/>
    </source>
</evidence>
<dbReference type="FunFam" id="2.60.40.10:FF:000182">
    <property type="entry name" value="Gamma intimin"/>
    <property type="match status" value="3"/>
</dbReference>
<comment type="caution">
    <text evidence="10">The sequence shown here is derived from an EMBL/GenBank/DDBJ whole genome shotgun (WGS) entry which is preliminary data.</text>
</comment>
<evidence type="ECO:0000313" key="10">
    <source>
        <dbReference type="EMBL" id="NDL63680.1"/>
    </source>
</evidence>
<dbReference type="Gene3D" id="2.60.40.10">
    <property type="entry name" value="Immunoglobulins"/>
    <property type="match status" value="6"/>
</dbReference>
<dbReference type="PROSITE" id="PS51782">
    <property type="entry name" value="LYSM"/>
    <property type="match status" value="1"/>
</dbReference>
<dbReference type="Pfam" id="PF02369">
    <property type="entry name" value="Big_1"/>
    <property type="match status" value="6"/>
</dbReference>
<dbReference type="FunFam" id="2.40.160.160:FF:000001">
    <property type="entry name" value="Intimin-like inverse autotransporter SinH"/>
    <property type="match status" value="1"/>
</dbReference>
<feature type="domain" description="Big-1" evidence="8">
    <location>
        <begin position="962"/>
        <end position="1053"/>
    </location>
</feature>